<proteinExistence type="predicted"/>
<dbReference type="AlphaFoldDB" id="A0AA42CFQ0"/>
<evidence type="ECO:0000313" key="3">
    <source>
        <dbReference type="Proteomes" id="UP001165679"/>
    </source>
</evidence>
<comment type="caution">
    <text evidence="2">The sequence shown here is derived from an EMBL/GenBank/DDBJ whole genome shotgun (WGS) entry which is preliminary data.</text>
</comment>
<keyword evidence="1" id="KW-0472">Membrane</keyword>
<feature type="transmembrane region" description="Helical" evidence="1">
    <location>
        <begin position="70"/>
        <end position="92"/>
    </location>
</feature>
<keyword evidence="3" id="KW-1185">Reference proteome</keyword>
<dbReference type="RefSeq" id="WP_264716323.1">
    <property type="nucleotide sequence ID" value="NZ_JAPDNT010000036.1"/>
</dbReference>
<dbReference type="EMBL" id="JAPDNT010000036">
    <property type="protein sequence ID" value="MCW3477378.1"/>
    <property type="molecule type" value="Genomic_DNA"/>
</dbReference>
<reference evidence="2" key="1">
    <citation type="submission" date="2022-09" db="EMBL/GenBank/DDBJ databases">
        <title>Rhodovastum sp. nov. RN2-1 isolated from soil in Seongnam, South Korea.</title>
        <authorList>
            <person name="Le N.T."/>
        </authorList>
    </citation>
    <scope>NUCLEOTIDE SEQUENCE</scope>
    <source>
        <strain evidence="2">RN2-1</strain>
    </source>
</reference>
<dbReference type="Proteomes" id="UP001165679">
    <property type="component" value="Unassembled WGS sequence"/>
</dbReference>
<evidence type="ECO:0000256" key="1">
    <source>
        <dbReference type="SAM" id="Phobius"/>
    </source>
</evidence>
<reference evidence="2" key="2">
    <citation type="submission" date="2022-10" db="EMBL/GenBank/DDBJ databases">
        <authorList>
            <person name="Trinh H.N."/>
        </authorList>
    </citation>
    <scope>NUCLEOTIDE SEQUENCE</scope>
    <source>
        <strain evidence="2">RN2-1</strain>
    </source>
</reference>
<gene>
    <name evidence="2" type="ORF">OL599_22675</name>
</gene>
<sequence>MQDAVDLRAKLDGLDIRLTRLETQRALDREALDELKGLTRDTLQAVQRLEIAIARDASARSGEKAGSGSVLHWLFSAFGAAVAAVALGINIFRSH</sequence>
<keyword evidence="1" id="KW-0812">Transmembrane</keyword>
<organism evidence="2 3">
    <name type="scientific">Limobrevibacterium gyesilva</name>
    <dbReference type="NCBI Taxonomy" id="2991712"/>
    <lineage>
        <taxon>Bacteria</taxon>
        <taxon>Pseudomonadati</taxon>
        <taxon>Pseudomonadota</taxon>
        <taxon>Alphaproteobacteria</taxon>
        <taxon>Acetobacterales</taxon>
        <taxon>Acetobacteraceae</taxon>
        <taxon>Limobrevibacterium</taxon>
    </lineage>
</organism>
<name>A0AA42CFQ0_9PROT</name>
<evidence type="ECO:0000313" key="2">
    <source>
        <dbReference type="EMBL" id="MCW3477378.1"/>
    </source>
</evidence>
<protein>
    <submittedName>
        <fullName evidence="2">Uncharacterized protein</fullName>
    </submittedName>
</protein>
<accession>A0AA42CFQ0</accession>
<keyword evidence="1" id="KW-1133">Transmembrane helix</keyword>